<reference evidence="3" key="2">
    <citation type="submission" date="2020-06" db="EMBL/GenBank/DDBJ databases">
        <authorList>
            <person name="Ji K."/>
            <person name="Li J."/>
        </authorList>
    </citation>
    <scope>NUCLEOTIDE SEQUENCE</scope>
    <source>
        <strain evidence="3">JKM2019</strain>
        <tissue evidence="3">Whole body</tissue>
    </source>
</reference>
<dbReference type="Proteomes" id="UP000790347">
    <property type="component" value="Unassembled WGS sequence"/>
</dbReference>
<reference evidence="4" key="4">
    <citation type="journal article" date="2022" name="Res Sq">
        <title>Comparative Genomics Reveals Insights into the Divergent Evolution of Astigmatic Mites and Household Pest Adaptations.</title>
        <authorList>
            <person name="Xiong Q."/>
            <person name="Wan A.T.-Y."/>
            <person name="Liu X.-Y."/>
            <person name="Fung C.S.-H."/>
            <person name="Xiao X."/>
            <person name="Malainual N."/>
            <person name="Hou J."/>
            <person name="Wang L."/>
            <person name="Wang M."/>
            <person name="Yang K."/>
            <person name="Cui Y."/>
            <person name="Leung E."/>
            <person name="Nong W."/>
            <person name="Shin S.-K."/>
            <person name="Au S."/>
            <person name="Jeong K.Y."/>
            <person name="Chew F.T."/>
            <person name="Hui J."/>
            <person name="Leung T.F."/>
            <person name="Tungtrongchitr A."/>
            <person name="Zhong N."/>
            <person name="Liu Z."/>
            <person name="Tsui S."/>
        </authorList>
    </citation>
    <scope>NUCLEOTIDE SEQUENCE</scope>
    <source>
        <strain evidence="4">Derf</strain>
        <tissue evidence="4">Whole organism</tissue>
    </source>
</reference>
<reference evidence="3" key="3">
    <citation type="journal article" date="2021" name="World Allergy Organ. J.">
        <title>Chromosome-level assembly of Dermatophagoides farinae genome and transcriptome reveals two novel allergens Der f 37 and Der f 39.</title>
        <authorList>
            <person name="Chen J."/>
            <person name="Cai Z."/>
            <person name="Fan D."/>
            <person name="Hu J."/>
            <person name="Hou Y."/>
            <person name="He Y."/>
            <person name="Zhang Z."/>
            <person name="Zhao Z."/>
            <person name="Gao P."/>
            <person name="Hu W."/>
            <person name="Sun J."/>
            <person name="Li J."/>
            <person name="Ji K."/>
        </authorList>
    </citation>
    <scope>NUCLEOTIDE SEQUENCE</scope>
    <source>
        <strain evidence="3">JKM2019</strain>
    </source>
</reference>
<dbReference type="OrthoDB" id="191139at2759"/>
<keyword evidence="1" id="KW-0560">Oxidoreductase</keyword>
<accession>A0A922I151</accession>
<comment type="caution">
    <text evidence="4">The sequence shown here is derived from an EMBL/GenBank/DDBJ whole genome shotgun (WGS) entry which is preliminary data.</text>
</comment>
<gene>
    <name evidence="4" type="ORF">DERF_006911</name>
    <name evidence="3" type="ORF">HUG17_1443</name>
</gene>
<dbReference type="PANTHER" id="PTHR43157">
    <property type="entry name" value="PHOSPHATIDYLINOSITOL-GLYCAN BIOSYNTHESIS CLASS F PROTEIN-RELATED"/>
    <property type="match status" value="1"/>
</dbReference>
<evidence type="ECO:0000256" key="2">
    <source>
        <dbReference type="SAM" id="SignalP"/>
    </source>
</evidence>
<name>A0A922I151_DERFA</name>
<protein>
    <submittedName>
        <fullName evidence="3">Retinol dehydrogenase 11-like</fullName>
    </submittedName>
</protein>
<dbReference type="Gene3D" id="3.40.50.720">
    <property type="entry name" value="NAD(P)-binding Rossmann-like Domain"/>
    <property type="match status" value="1"/>
</dbReference>
<dbReference type="EMBL" id="ASGP02000003">
    <property type="protein sequence ID" value="KAH9516151.1"/>
    <property type="molecule type" value="Genomic_DNA"/>
</dbReference>
<keyword evidence="5" id="KW-1185">Reference proteome</keyword>
<dbReference type="AlphaFoldDB" id="A0A922I151"/>
<feature type="signal peptide" evidence="2">
    <location>
        <begin position="1"/>
        <end position="16"/>
    </location>
</feature>
<organism evidence="4 5">
    <name type="scientific">Dermatophagoides farinae</name>
    <name type="common">American house dust mite</name>
    <dbReference type="NCBI Taxonomy" id="6954"/>
    <lineage>
        <taxon>Eukaryota</taxon>
        <taxon>Metazoa</taxon>
        <taxon>Ecdysozoa</taxon>
        <taxon>Arthropoda</taxon>
        <taxon>Chelicerata</taxon>
        <taxon>Arachnida</taxon>
        <taxon>Acari</taxon>
        <taxon>Acariformes</taxon>
        <taxon>Sarcoptiformes</taxon>
        <taxon>Astigmata</taxon>
        <taxon>Psoroptidia</taxon>
        <taxon>Analgoidea</taxon>
        <taxon>Pyroglyphidae</taxon>
        <taxon>Dermatophagoidinae</taxon>
        <taxon>Dermatophagoides</taxon>
    </lineage>
</organism>
<dbReference type="GO" id="GO:0016491">
    <property type="term" value="F:oxidoreductase activity"/>
    <property type="evidence" value="ECO:0007669"/>
    <property type="project" value="UniProtKB-KW"/>
</dbReference>
<reference evidence="4" key="1">
    <citation type="submission" date="2013-05" db="EMBL/GenBank/DDBJ databases">
        <authorList>
            <person name="Yim A.K.Y."/>
            <person name="Chan T.F."/>
            <person name="Ji K.M."/>
            <person name="Liu X.Y."/>
            <person name="Zhou J.W."/>
            <person name="Li R.Q."/>
            <person name="Yang K.Y."/>
            <person name="Li J."/>
            <person name="Li M."/>
            <person name="Law P.T.W."/>
            <person name="Wu Y.L."/>
            <person name="Cai Z.L."/>
            <person name="Qin H."/>
            <person name="Bao Y."/>
            <person name="Leung R.K.K."/>
            <person name="Ng P.K.S."/>
            <person name="Zou J."/>
            <person name="Zhong X.J."/>
            <person name="Ran P.X."/>
            <person name="Zhong N.S."/>
            <person name="Liu Z.G."/>
            <person name="Tsui S.K.W."/>
        </authorList>
    </citation>
    <scope>NUCLEOTIDE SEQUENCE</scope>
    <source>
        <strain evidence="4">Derf</strain>
        <tissue evidence="4">Whole organism</tissue>
    </source>
</reference>
<feature type="chain" id="PRO_5038324695" evidence="2">
    <location>
        <begin position="17"/>
        <end position="333"/>
    </location>
</feature>
<dbReference type="SUPFAM" id="SSF51735">
    <property type="entry name" value="NAD(P)-binding Rossmann-fold domains"/>
    <property type="match status" value="1"/>
</dbReference>
<evidence type="ECO:0000313" key="3">
    <source>
        <dbReference type="EMBL" id="KAH7645905.1"/>
    </source>
</evidence>
<dbReference type="Proteomes" id="UP000828236">
    <property type="component" value="Unassembled WGS sequence"/>
</dbReference>
<dbReference type="InterPro" id="IPR002347">
    <property type="entry name" value="SDR_fam"/>
</dbReference>
<dbReference type="EMBL" id="SDOV01000001">
    <property type="protein sequence ID" value="KAH7645905.1"/>
    <property type="molecule type" value="Genomic_DNA"/>
</dbReference>
<evidence type="ECO:0000313" key="4">
    <source>
        <dbReference type="EMBL" id="KAH9516151.1"/>
    </source>
</evidence>
<dbReference type="InterPro" id="IPR036291">
    <property type="entry name" value="NAD(P)-bd_dom_sf"/>
</dbReference>
<dbReference type="Pfam" id="PF00106">
    <property type="entry name" value="adh_short"/>
    <property type="match status" value="1"/>
</dbReference>
<dbReference type="PRINTS" id="PR00081">
    <property type="entry name" value="GDHRDH"/>
</dbReference>
<sequence>MFLFASFILFIVVCVAVKLYFRMTNGICVENTELNGKVIVITGGNTGIGSEYVLDMARRNCAHIVMACRNIEKGKQCARWVYKKIQAENMTTTVITVEHCDLSSFDSVVRFCDRLKRLSIKQRIDYLICFAAATGIPIEQKFTADGLEMHFQCNYLSHFLLIHLLLPLLNEGARIILTSSQAHLFGKIDLENINRLERYDRHPFRTYGDSKLALVILARELSKRLAANNILAYSFHPGTVLTNGIKHNRIWYLRILLTIVAYFYGKSHRDGAQTMIYLTVTEQRWLSNGRYYADCAVAHYNPMVDDEKLADQLWSHSYNLIEKYIDGISIAKF</sequence>
<evidence type="ECO:0000313" key="5">
    <source>
        <dbReference type="Proteomes" id="UP000790347"/>
    </source>
</evidence>
<keyword evidence="2" id="KW-0732">Signal</keyword>
<dbReference type="PANTHER" id="PTHR43157:SF31">
    <property type="entry name" value="PHOSPHATIDYLINOSITOL-GLYCAN BIOSYNTHESIS CLASS F PROTEIN"/>
    <property type="match status" value="1"/>
</dbReference>
<proteinExistence type="predicted"/>
<evidence type="ECO:0000256" key="1">
    <source>
        <dbReference type="ARBA" id="ARBA00023002"/>
    </source>
</evidence>